<gene>
    <name evidence="1" type="ORF">K3G42_019500</name>
</gene>
<comment type="caution">
    <text evidence="1">The sequence shown here is derived from an EMBL/GenBank/DDBJ whole genome shotgun (WGS) entry which is preliminary data.</text>
</comment>
<sequence>MGEPTPLERAQESNQSILDYDNEPDHRIFRSVVPVSYNLPDPGGGVGAYQLERGAAAPQLVMEYKPTSVHFSSEWPVPPCPPVFKDPGLVHGEIGSVPQECSHLAKEWQLGARSKELAGLQVQRESTLSDL</sequence>
<evidence type="ECO:0000313" key="1">
    <source>
        <dbReference type="EMBL" id="KAH7994965.1"/>
    </source>
</evidence>
<protein>
    <submittedName>
        <fullName evidence="1">Uncharacterized protein</fullName>
    </submittedName>
</protein>
<organism evidence="1 2">
    <name type="scientific">Sphaerodactylus townsendi</name>
    <dbReference type="NCBI Taxonomy" id="933632"/>
    <lineage>
        <taxon>Eukaryota</taxon>
        <taxon>Metazoa</taxon>
        <taxon>Chordata</taxon>
        <taxon>Craniata</taxon>
        <taxon>Vertebrata</taxon>
        <taxon>Euteleostomi</taxon>
        <taxon>Lepidosauria</taxon>
        <taxon>Squamata</taxon>
        <taxon>Bifurcata</taxon>
        <taxon>Gekkota</taxon>
        <taxon>Sphaerodactylidae</taxon>
        <taxon>Sphaerodactylus</taxon>
    </lineage>
</organism>
<reference evidence="1" key="1">
    <citation type="submission" date="2021-08" db="EMBL/GenBank/DDBJ databases">
        <title>The first chromosome-level gecko genome reveals the dynamic sex chromosomes of Neotropical dwarf geckos (Sphaerodactylidae: Sphaerodactylus).</title>
        <authorList>
            <person name="Pinto B.J."/>
            <person name="Keating S.E."/>
            <person name="Gamble T."/>
        </authorList>
    </citation>
    <scope>NUCLEOTIDE SEQUENCE</scope>
    <source>
        <strain evidence="1">TG3544</strain>
    </source>
</reference>
<proteinExistence type="predicted"/>
<evidence type="ECO:0000313" key="2">
    <source>
        <dbReference type="Proteomes" id="UP000827872"/>
    </source>
</evidence>
<dbReference type="Proteomes" id="UP000827872">
    <property type="component" value="Linkage Group LG07"/>
</dbReference>
<accession>A0ACB8EQM1</accession>
<keyword evidence="2" id="KW-1185">Reference proteome</keyword>
<dbReference type="EMBL" id="CM037620">
    <property type="protein sequence ID" value="KAH7994965.1"/>
    <property type="molecule type" value="Genomic_DNA"/>
</dbReference>
<name>A0ACB8EQM1_9SAUR</name>